<dbReference type="SMART" id="SM00448">
    <property type="entry name" value="REC"/>
    <property type="match status" value="1"/>
</dbReference>
<dbReference type="CDD" id="cd06170">
    <property type="entry name" value="LuxR_C_like"/>
    <property type="match status" value="1"/>
</dbReference>
<dbReference type="InterPro" id="IPR001789">
    <property type="entry name" value="Sig_transdc_resp-reg_receiver"/>
</dbReference>
<evidence type="ECO:0000256" key="1">
    <source>
        <dbReference type="ARBA" id="ARBA00022553"/>
    </source>
</evidence>
<dbReference type="PANTHER" id="PTHR43214">
    <property type="entry name" value="TWO-COMPONENT RESPONSE REGULATOR"/>
    <property type="match status" value="1"/>
</dbReference>
<evidence type="ECO:0000256" key="3">
    <source>
        <dbReference type="ARBA" id="ARBA00023125"/>
    </source>
</evidence>
<gene>
    <name evidence="8" type="ORF">GCM10012275_58040</name>
</gene>
<dbReference type="InterPro" id="IPR000792">
    <property type="entry name" value="Tscrpt_reg_LuxR_C"/>
</dbReference>
<feature type="domain" description="HTH luxR-type" evidence="6">
    <location>
        <begin position="158"/>
        <end position="223"/>
    </location>
</feature>
<evidence type="ECO:0000313" key="8">
    <source>
        <dbReference type="EMBL" id="GGM79821.1"/>
    </source>
</evidence>
<dbReference type="RefSeq" id="WP_189061619.1">
    <property type="nucleotide sequence ID" value="NZ_BMMK01000045.1"/>
</dbReference>
<dbReference type="Gene3D" id="3.40.50.2300">
    <property type="match status" value="1"/>
</dbReference>
<keyword evidence="9" id="KW-1185">Reference proteome</keyword>
<sequence length="230" mass="24320">MPTSHSGSVVDGRVRLVLADDEPLLRRGLRVLLEASGHIAVVAEAADGDELLAAVREHWPQVALVDVQMPGVDGLTALRTMLAWPQAPAAAVLTTFDLDEYVADALEVGVQGFLLKDAEPEVLVRSVLDLAAGGAVLDPRITARLLPRLRMASGQRRDVERLRALSAREQQVLELLADGRSNAGIAEELGLTEATVKSYVSTVLSKLGAQNRVQAALMAQRAASPGGGQG</sequence>
<keyword evidence="2" id="KW-0805">Transcription regulation</keyword>
<dbReference type="CDD" id="cd17535">
    <property type="entry name" value="REC_NarL-like"/>
    <property type="match status" value="1"/>
</dbReference>
<dbReference type="AlphaFoldDB" id="A0A8J3FWS0"/>
<dbReference type="SMART" id="SM00421">
    <property type="entry name" value="HTH_LUXR"/>
    <property type="match status" value="1"/>
</dbReference>
<dbReference type="PANTHER" id="PTHR43214:SF24">
    <property type="entry name" value="TRANSCRIPTIONAL REGULATORY PROTEIN NARL-RELATED"/>
    <property type="match status" value="1"/>
</dbReference>
<dbReference type="EMBL" id="BMMK01000045">
    <property type="protein sequence ID" value="GGM79821.1"/>
    <property type="molecule type" value="Genomic_DNA"/>
</dbReference>
<evidence type="ECO:0000313" key="9">
    <source>
        <dbReference type="Proteomes" id="UP000637578"/>
    </source>
</evidence>
<name>A0A8J3FWS0_9PSEU</name>
<dbReference type="Pfam" id="PF00196">
    <property type="entry name" value="GerE"/>
    <property type="match status" value="1"/>
</dbReference>
<feature type="modified residue" description="4-aspartylphosphate" evidence="5">
    <location>
        <position position="66"/>
    </location>
</feature>
<dbReference type="GO" id="GO:0006355">
    <property type="term" value="P:regulation of DNA-templated transcription"/>
    <property type="evidence" value="ECO:0007669"/>
    <property type="project" value="InterPro"/>
</dbReference>
<proteinExistence type="predicted"/>
<dbReference type="InterPro" id="IPR039420">
    <property type="entry name" value="WalR-like"/>
</dbReference>
<accession>A0A8J3FWS0</accession>
<keyword evidence="4" id="KW-0804">Transcription</keyword>
<evidence type="ECO:0000256" key="4">
    <source>
        <dbReference type="ARBA" id="ARBA00023163"/>
    </source>
</evidence>
<dbReference type="SUPFAM" id="SSF52172">
    <property type="entry name" value="CheY-like"/>
    <property type="match status" value="1"/>
</dbReference>
<dbReference type="InterPro" id="IPR058245">
    <property type="entry name" value="NreC/VraR/RcsB-like_REC"/>
</dbReference>
<dbReference type="Pfam" id="PF00072">
    <property type="entry name" value="Response_reg"/>
    <property type="match status" value="1"/>
</dbReference>
<evidence type="ECO:0000256" key="2">
    <source>
        <dbReference type="ARBA" id="ARBA00023015"/>
    </source>
</evidence>
<evidence type="ECO:0000259" key="7">
    <source>
        <dbReference type="PROSITE" id="PS50110"/>
    </source>
</evidence>
<reference evidence="8" key="2">
    <citation type="submission" date="2020-09" db="EMBL/GenBank/DDBJ databases">
        <authorList>
            <person name="Sun Q."/>
            <person name="Zhou Y."/>
        </authorList>
    </citation>
    <scope>NUCLEOTIDE SEQUENCE</scope>
    <source>
        <strain evidence="8">CGMCC 4.5737</strain>
    </source>
</reference>
<evidence type="ECO:0000259" key="6">
    <source>
        <dbReference type="PROSITE" id="PS50043"/>
    </source>
</evidence>
<keyword evidence="1 5" id="KW-0597">Phosphoprotein</keyword>
<protein>
    <submittedName>
        <fullName evidence="8">DNA-binding response regulator</fullName>
    </submittedName>
</protein>
<dbReference type="GO" id="GO:0003677">
    <property type="term" value="F:DNA binding"/>
    <property type="evidence" value="ECO:0007669"/>
    <property type="project" value="UniProtKB-KW"/>
</dbReference>
<comment type="caution">
    <text evidence="8">The sequence shown here is derived from an EMBL/GenBank/DDBJ whole genome shotgun (WGS) entry which is preliminary data.</text>
</comment>
<organism evidence="8 9">
    <name type="scientific">Longimycelium tulufanense</name>
    <dbReference type="NCBI Taxonomy" id="907463"/>
    <lineage>
        <taxon>Bacteria</taxon>
        <taxon>Bacillati</taxon>
        <taxon>Actinomycetota</taxon>
        <taxon>Actinomycetes</taxon>
        <taxon>Pseudonocardiales</taxon>
        <taxon>Pseudonocardiaceae</taxon>
        <taxon>Longimycelium</taxon>
    </lineage>
</organism>
<dbReference type="PROSITE" id="PS50043">
    <property type="entry name" value="HTH_LUXR_2"/>
    <property type="match status" value="1"/>
</dbReference>
<keyword evidence="3 8" id="KW-0238">DNA-binding</keyword>
<feature type="domain" description="Response regulatory" evidence="7">
    <location>
        <begin position="15"/>
        <end position="131"/>
    </location>
</feature>
<reference evidence="8" key="1">
    <citation type="journal article" date="2014" name="Int. J. Syst. Evol. Microbiol.">
        <title>Complete genome sequence of Corynebacterium casei LMG S-19264T (=DSM 44701T), isolated from a smear-ripened cheese.</title>
        <authorList>
            <consortium name="US DOE Joint Genome Institute (JGI-PGF)"/>
            <person name="Walter F."/>
            <person name="Albersmeier A."/>
            <person name="Kalinowski J."/>
            <person name="Ruckert C."/>
        </authorList>
    </citation>
    <scope>NUCLEOTIDE SEQUENCE</scope>
    <source>
        <strain evidence="8">CGMCC 4.5737</strain>
    </source>
</reference>
<dbReference type="InterPro" id="IPR011006">
    <property type="entry name" value="CheY-like_superfamily"/>
</dbReference>
<dbReference type="GO" id="GO:0000160">
    <property type="term" value="P:phosphorelay signal transduction system"/>
    <property type="evidence" value="ECO:0007669"/>
    <property type="project" value="InterPro"/>
</dbReference>
<dbReference type="SUPFAM" id="SSF46894">
    <property type="entry name" value="C-terminal effector domain of the bipartite response regulators"/>
    <property type="match status" value="1"/>
</dbReference>
<dbReference type="PROSITE" id="PS50110">
    <property type="entry name" value="RESPONSE_REGULATORY"/>
    <property type="match status" value="1"/>
</dbReference>
<dbReference type="InterPro" id="IPR016032">
    <property type="entry name" value="Sig_transdc_resp-reg_C-effctor"/>
</dbReference>
<dbReference type="PRINTS" id="PR00038">
    <property type="entry name" value="HTHLUXR"/>
</dbReference>
<evidence type="ECO:0000256" key="5">
    <source>
        <dbReference type="PROSITE-ProRule" id="PRU00169"/>
    </source>
</evidence>
<dbReference type="Proteomes" id="UP000637578">
    <property type="component" value="Unassembled WGS sequence"/>
</dbReference>